<dbReference type="RefSeq" id="WP_195133632.1">
    <property type="nucleotide sequence ID" value="NZ_JADLQX010000044.1"/>
</dbReference>
<keyword evidence="2" id="KW-1133">Transmembrane helix</keyword>
<reference evidence="6 7" key="1">
    <citation type="submission" date="2020-10" db="EMBL/GenBank/DDBJ databases">
        <title>Identification of Nocardia species via Next-generation sequencing and recognition of intraspecies genetic diversity.</title>
        <authorList>
            <person name="Li P."/>
            <person name="Li P."/>
            <person name="Lu B."/>
        </authorList>
    </citation>
    <scope>NUCLEOTIDE SEQUENCE [LARGE SCALE GENOMIC DNA]</scope>
    <source>
        <strain evidence="6 7">BJ06-0157</strain>
    </source>
</reference>
<evidence type="ECO:0000313" key="7">
    <source>
        <dbReference type="Proteomes" id="UP000702209"/>
    </source>
</evidence>
<feature type="region of interest" description="Disordered" evidence="1">
    <location>
        <begin position="359"/>
        <end position="388"/>
    </location>
</feature>
<dbReference type="Pfam" id="PF26571">
    <property type="entry name" value="VldE"/>
    <property type="match status" value="1"/>
</dbReference>
<dbReference type="SUPFAM" id="SSF53955">
    <property type="entry name" value="Lysozyme-like"/>
    <property type="match status" value="1"/>
</dbReference>
<dbReference type="InterPro" id="IPR018247">
    <property type="entry name" value="EF_Hand_1_Ca_BS"/>
</dbReference>
<sequence>MKPVTVIAGIGLLYLSVILMVLLLMLDDRAENRCTPMTGSSGTVPPGTRVAPLKAGTYRVSSGFGYREGGEFHQGIDFAAAAGTPIYAAADGVVAAAGAASGFGTWIVIDHNIDGRAISTVYGHMFDSDLRVAARDRVQAGQEIALVGYNGQVSPPGPGGAHLHFETWPGGRFTGGKAADPETWLAGAAEPAPDRAAEPAPNPGASASARPDIAAAVTAPGAELPPLPASMGSEANLQADAVRTARAVAATFPEITSISGWRESDPYPDHPSGRAIDVMIPNYSTGEGKALGDKVVDYVMAHAQNFHVEYVIWRREYRTPDGEASLMEDRGGDTANHFDHVHITVVGGGYPDGSAITGPASPAAAGRSDCEAAADHGDDDIAPGSVPPQFEQWYRRAGGLCPQISSALLAAQGEAESGFRTDAVSPDGAQGPAQFMPETWPSYGADDDGNGQVSPFDIGDAVMAQGRYMCAIAAHVDGWIAEGKVHAPNGRTELYLAAYNAGEGAVLHSGGFPTGSTDYVVQTRPYVDKILATVNEYSTALS</sequence>
<evidence type="ECO:0000256" key="1">
    <source>
        <dbReference type="SAM" id="MobiDB-lite"/>
    </source>
</evidence>
<feature type="domain" description="M23ase beta-sheet core" evidence="4">
    <location>
        <begin position="72"/>
        <end position="171"/>
    </location>
</feature>
<dbReference type="PANTHER" id="PTHR21666">
    <property type="entry name" value="PEPTIDASE-RELATED"/>
    <property type="match status" value="1"/>
</dbReference>
<evidence type="ECO:0000259" key="5">
    <source>
        <dbReference type="Pfam" id="PF26571"/>
    </source>
</evidence>
<feature type="region of interest" description="Disordered" evidence="1">
    <location>
        <begin position="189"/>
        <end position="210"/>
    </location>
</feature>
<keyword evidence="2" id="KW-0472">Membrane</keyword>
<feature type="region of interest" description="Disordered" evidence="1">
    <location>
        <begin position="418"/>
        <end position="451"/>
    </location>
</feature>
<dbReference type="InterPro" id="IPR016047">
    <property type="entry name" value="M23ase_b-sheet_dom"/>
</dbReference>
<feature type="transmembrane region" description="Helical" evidence="2">
    <location>
        <begin position="6"/>
        <end position="26"/>
    </location>
</feature>
<evidence type="ECO:0000259" key="3">
    <source>
        <dbReference type="Pfam" id="PF01464"/>
    </source>
</evidence>
<gene>
    <name evidence="6" type="ORF">IU459_33620</name>
</gene>
<evidence type="ECO:0000256" key="2">
    <source>
        <dbReference type="SAM" id="Phobius"/>
    </source>
</evidence>
<dbReference type="PANTHER" id="PTHR21666:SF270">
    <property type="entry name" value="MUREIN HYDROLASE ACTIVATOR ENVC"/>
    <property type="match status" value="1"/>
</dbReference>
<dbReference type="EMBL" id="JADLQX010000044">
    <property type="protein sequence ID" value="MBF6302443.1"/>
    <property type="molecule type" value="Genomic_DNA"/>
</dbReference>
<dbReference type="InterPro" id="IPR008258">
    <property type="entry name" value="Transglycosylase_SLT_dom_1"/>
</dbReference>
<dbReference type="CDD" id="cd13399">
    <property type="entry name" value="Slt35-like"/>
    <property type="match status" value="1"/>
</dbReference>
<feature type="domain" description="Transglycosylase SLT" evidence="3">
    <location>
        <begin position="403"/>
        <end position="507"/>
    </location>
</feature>
<dbReference type="InterPro" id="IPR058593">
    <property type="entry name" value="ARB_07466-like_C"/>
</dbReference>
<evidence type="ECO:0000259" key="4">
    <source>
        <dbReference type="Pfam" id="PF01551"/>
    </source>
</evidence>
<dbReference type="Gene3D" id="2.70.70.10">
    <property type="entry name" value="Glucose Permease (Domain IIA)"/>
    <property type="match status" value="1"/>
</dbReference>
<dbReference type="Pfam" id="PF01551">
    <property type="entry name" value="Peptidase_M23"/>
    <property type="match status" value="1"/>
</dbReference>
<feature type="domain" description="ARB-07466-like C-terminal" evidence="5">
    <location>
        <begin position="234"/>
        <end position="338"/>
    </location>
</feature>
<dbReference type="Proteomes" id="UP000702209">
    <property type="component" value="Unassembled WGS sequence"/>
</dbReference>
<keyword evidence="7" id="KW-1185">Reference proteome</keyword>
<dbReference type="Gene3D" id="1.10.530.10">
    <property type="match status" value="1"/>
</dbReference>
<dbReference type="SUPFAM" id="SSF51261">
    <property type="entry name" value="Duplicated hybrid motif"/>
    <property type="match status" value="1"/>
</dbReference>
<evidence type="ECO:0000313" key="6">
    <source>
        <dbReference type="EMBL" id="MBF6302443.1"/>
    </source>
</evidence>
<dbReference type="InterPro" id="IPR050570">
    <property type="entry name" value="Cell_wall_metabolism_enzyme"/>
</dbReference>
<dbReference type="CDD" id="cd12797">
    <property type="entry name" value="M23_peptidase"/>
    <property type="match status" value="1"/>
</dbReference>
<keyword evidence="2" id="KW-0812">Transmembrane</keyword>
<name>A0ABS0D5M6_9NOCA</name>
<dbReference type="InterPro" id="IPR011055">
    <property type="entry name" value="Dup_hybrid_motif"/>
</dbReference>
<dbReference type="PROSITE" id="PS00018">
    <property type="entry name" value="EF_HAND_1"/>
    <property type="match status" value="1"/>
</dbReference>
<dbReference type="InterPro" id="IPR023346">
    <property type="entry name" value="Lysozyme-like_dom_sf"/>
</dbReference>
<comment type="caution">
    <text evidence="6">The sequence shown here is derived from an EMBL/GenBank/DDBJ whole genome shotgun (WGS) entry which is preliminary data.</text>
</comment>
<protein>
    <submittedName>
        <fullName evidence="6">M23 family metallopeptidase</fullName>
    </submittedName>
</protein>
<organism evidence="6 7">
    <name type="scientific">Nocardia amamiensis</name>
    <dbReference type="NCBI Taxonomy" id="404578"/>
    <lineage>
        <taxon>Bacteria</taxon>
        <taxon>Bacillati</taxon>
        <taxon>Actinomycetota</taxon>
        <taxon>Actinomycetes</taxon>
        <taxon>Mycobacteriales</taxon>
        <taxon>Nocardiaceae</taxon>
        <taxon>Nocardia</taxon>
    </lineage>
</organism>
<proteinExistence type="predicted"/>
<dbReference type="Pfam" id="PF01464">
    <property type="entry name" value="SLT"/>
    <property type="match status" value="1"/>
</dbReference>
<accession>A0ABS0D5M6</accession>